<gene>
    <name evidence="2" type="ORF">RDI58_007063</name>
</gene>
<feature type="domain" description="AB hydrolase-1" evidence="1">
    <location>
        <begin position="8"/>
        <end position="122"/>
    </location>
</feature>
<dbReference type="Pfam" id="PF00561">
    <property type="entry name" value="Abhydrolase_1"/>
    <property type="match status" value="1"/>
</dbReference>
<dbReference type="GO" id="GO:0080031">
    <property type="term" value="F:methyl salicylate esterase activity"/>
    <property type="evidence" value="ECO:0007669"/>
    <property type="project" value="TreeGrafter"/>
</dbReference>
<dbReference type="InterPro" id="IPR045889">
    <property type="entry name" value="MES/HNL"/>
</dbReference>
<dbReference type="GO" id="GO:0009694">
    <property type="term" value="P:jasmonic acid metabolic process"/>
    <property type="evidence" value="ECO:0007669"/>
    <property type="project" value="TreeGrafter"/>
</dbReference>
<keyword evidence="3" id="KW-1185">Reference proteome</keyword>
<dbReference type="AlphaFoldDB" id="A0AAN8TTC3"/>
<dbReference type="PANTHER" id="PTHR10992:SF1066">
    <property type="entry name" value="METHYL JASMONATE ESTERASE 1"/>
    <property type="match status" value="1"/>
</dbReference>
<dbReference type="GO" id="GO:0080032">
    <property type="term" value="F:methyl jasmonate esterase activity"/>
    <property type="evidence" value="ECO:0007669"/>
    <property type="project" value="TreeGrafter"/>
</dbReference>
<sequence>MEIGNKHHFVLVHGACHGAWCWYKVVTILRSEGHKVSVLDMAASGINPKHVEDLNSMADYNEPLMEFMHSLPQQDRVVLVGHSMGGINISLAMEKFPHKIAVAVFVSASMPGPDLNLVAVTQQYGQQVEAPMDTEFVYNNGLDKGPTSVILGPKVLATIYYQFSPPEDLTLATYLDSVLKEEQFQRWLIKNNPPDEVQMIHDAGHMVMFSKPRELSSCLVMISQKYH</sequence>
<organism evidence="2 3">
    <name type="scientific">Solanum bulbocastanum</name>
    <name type="common">Wild potato</name>
    <dbReference type="NCBI Taxonomy" id="147425"/>
    <lineage>
        <taxon>Eukaryota</taxon>
        <taxon>Viridiplantae</taxon>
        <taxon>Streptophyta</taxon>
        <taxon>Embryophyta</taxon>
        <taxon>Tracheophyta</taxon>
        <taxon>Spermatophyta</taxon>
        <taxon>Magnoliopsida</taxon>
        <taxon>eudicotyledons</taxon>
        <taxon>Gunneridae</taxon>
        <taxon>Pentapetalae</taxon>
        <taxon>asterids</taxon>
        <taxon>lamiids</taxon>
        <taxon>Solanales</taxon>
        <taxon>Solanaceae</taxon>
        <taxon>Solanoideae</taxon>
        <taxon>Solaneae</taxon>
        <taxon>Solanum</taxon>
    </lineage>
</organism>
<reference evidence="2 3" key="1">
    <citation type="submission" date="2024-02" db="EMBL/GenBank/DDBJ databases">
        <title>de novo genome assembly of Solanum bulbocastanum strain 11H21.</title>
        <authorList>
            <person name="Hosaka A.J."/>
        </authorList>
    </citation>
    <scope>NUCLEOTIDE SEQUENCE [LARGE SCALE GENOMIC DNA]</scope>
    <source>
        <tissue evidence="2">Young leaves</tissue>
    </source>
</reference>
<dbReference type="SUPFAM" id="SSF53474">
    <property type="entry name" value="alpha/beta-Hydrolases"/>
    <property type="match status" value="1"/>
</dbReference>
<dbReference type="Gene3D" id="3.40.50.1820">
    <property type="entry name" value="alpha/beta hydrolase"/>
    <property type="match status" value="1"/>
</dbReference>
<dbReference type="GO" id="GO:0009696">
    <property type="term" value="P:salicylic acid metabolic process"/>
    <property type="evidence" value="ECO:0007669"/>
    <property type="project" value="TreeGrafter"/>
</dbReference>
<evidence type="ECO:0000313" key="2">
    <source>
        <dbReference type="EMBL" id="KAK6793610.1"/>
    </source>
</evidence>
<dbReference type="PANTHER" id="PTHR10992">
    <property type="entry name" value="METHYLESTERASE FAMILY MEMBER"/>
    <property type="match status" value="1"/>
</dbReference>
<protein>
    <recommendedName>
        <fullName evidence="1">AB hydrolase-1 domain-containing protein</fullName>
    </recommendedName>
</protein>
<comment type="caution">
    <text evidence="2">The sequence shown here is derived from an EMBL/GenBank/DDBJ whole genome shotgun (WGS) entry which is preliminary data.</text>
</comment>
<evidence type="ECO:0000259" key="1">
    <source>
        <dbReference type="Pfam" id="PF00561"/>
    </source>
</evidence>
<dbReference type="Proteomes" id="UP001371456">
    <property type="component" value="Unassembled WGS sequence"/>
</dbReference>
<accession>A0AAN8TTC3</accession>
<evidence type="ECO:0000313" key="3">
    <source>
        <dbReference type="Proteomes" id="UP001371456"/>
    </source>
</evidence>
<name>A0AAN8TTC3_SOLBU</name>
<proteinExistence type="predicted"/>
<dbReference type="InterPro" id="IPR029058">
    <property type="entry name" value="AB_hydrolase_fold"/>
</dbReference>
<dbReference type="EMBL" id="JBANQN010000003">
    <property type="protein sequence ID" value="KAK6793610.1"/>
    <property type="molecule type" value="Genomic_DNA"/>
</dbReference>
<dbReference type="InterPro" id="IPR000073">
    <property type="entry name" value="AB_hydrolase_1"/>
</dbReference>
<dbReference type="GO" id="GO:0080030">
    <property type="term" value="F:methyl indole-3-acetate esterase activity"/>
    <property type="evidence" value="ECO:0007669"/>
    <property type="project" value="TreeGrafter"/>
</dbReference>